<keyword evidence="21" id="KW-1185">Reference proteome</keyword>
<keyword evidence="10" id="KW-1015">Disulfide bond</keyword>
<dbReference type="EMBL" id="CAJFDI010000005">
    <property type="protein sequence ID" value="CAD5232502.1"/>
    <property type="molecule type" value="Genomic_DNA"/>
</dbReference>
<feature type="transmembrane region" description="Helical" evidence="18">
    <location>
        <begin position="321"/>
        <end position="342"/>
    </location>
</feature>
<protein>
    <recommendedName>
        <fullName evidence="15">Mannosyl-oligosaccharide 1,3-1,6-alpha-mannosidase</fullName>
        <ecNumber evidence="4">2.4.1.17</ecNumber>
        <ecNumber evidence="14">3.2.1.114</ecNumber>
    </recommendedName>
</protein>
<evidence type="ECO:0000256" key="6">
    <source>
        <dbReference type="ARBA" id="ARBA00022679"/>
    </source>
</evidence>
<dbReference type="GO" id="GO:0030246">
    <property type="term" value="F:carbohydrate binding"/>
    <property type="evidence" value="ECO:0007669"/>
    <property type="project" value="InterPro"/>
</dbReference>
<dbReference type="PROSITE" id="PS00375">
    <property type="entry name" value="UDPGT"/>
    <property type="match status" value="1"/>
</dbReference>
<feature type="coiled-coil region" evidence="17">
    <location>
        <begin position="405"/>
        <end position="432"/>
    </location>
</feature>
<dbReference type="Gene3D" id="3.20.110.10">
    <property type="entry name" value="Glycoside hydrolase 38, N terminal domain"/>
    <property type="match status" value="1"/>
</dbReference>
<evidence type="ECO:0000256" key="3">
    <source>
        <dbReference type="ARBA" id="ARBA00009995"/>
    </source>
</evidence>
<dbReference type="InterPro" id="IPR035595">
    <property type="entry name" value="UDP_glycos_trans_CS"/>
</dbReference>
<name>A0A7I8XML9_BURXY</name>
<sequence length="1508" mass="171462">MNSAMASTLGLPFTPSWLPAVFDNKNIDDKMTLTERYSNLLTELSTIQGFRKAAESETAIFREKFEESFADLPRIAAKSSLVFVNSLDFLDFPRPKSSRIVNIGGIGVENSDEKLPEDLRTLSEEHEKIIYFSMGTMAVTTFNFMENILDIFSQVEGFHFVVRLDEKDTASREFAGNFPNIDVVSWIPQQQLICHPHVKLFITHGGYNSLVEAAYCGVPVLVIPLFGDQTFNGKLVERNGWGKMVNKDDLAGNPTKFIKIFSEMLRNNKYSVNAQRVKTLFKNQSFTGKEALQRYFRFLEAADGNLPEFLPSSVEMSIVQLYNLDLTGLLALVVLFLTFFIYNSAKITSLSKSSKFPVAGLVHVMAINLPSARLAFVAGLATFICISFVLYNFVDSNATIRTNALKRNIDSIETLRAKVNDLEAKLLRNEDLVKDFKGRLGRYQEIGKAHEAVENDNGQGAQIPQPQENNGVHVGFNVSGAQQCPVGQVVSDIQMLDVYDSIPFDNPNGGVWKQGFEIKYDKEKIKSEKRLDVIVIPHSHCDPGWLKTFEGYYEEQTKNILDGMAKNLGEKPDMKFIYAEMSFFELWWSQQTEDTKEKVRGYLQSGQFEIVTGGWVMTDEANAHLYSILMELFEGHEFLQTQLGFKPRSHWSIDPFGLSSVLAHVMKSANLTHMAVQRVHYSIKKYLAERKQLEFRWRQLFAGNSARTDIRTHMFPFYSYDVPHTCGPDPSICCQFDFRRLTSYGCPWGKPPKRITNTNVAARAEILADQYRKKAQLYDLNVLLIPLGDDFRYDTQTEWTDQYENYQKLFAYMNGKKELNINAKFGTLNDYFQLMDKRLSEQPETPKQDLPILSGDFFTYADRDDHYWSGYFTSRPFYKHMDRTVGHFVRAADILFSFSNWKATKNNEENASLKQLYNRLVEARRALSLFQHHDGVTGTARKDVVVDYGRKMLKAIEDSKTIISQATAYLFGLSEQDKQQVKVDTEHFLDLLPKHKPIEPVSTILIQNSLGFERNEVHCIAVKSPKIKIRKSESSEVPKQQIQPIIIVKDGKITIEKDQLELCFVANIPALGISRYELVQGEDNANFVKIQASEGVETSNFSPFEATKFDGEILLSNEKTSASFDSNTALLKSVKPKDDISLDMNMEFVFYGARGKNRSRDPGGDSLSGAYLFLPNGKAKPLENNKNSFVKVSGPIRQSIHILGPQEAQILQEIRLDQNEDFLDIINHVDITTQSNFEVAMRLKSTDFTNNEEFYTELNAQQMIRRKRYEKIPLQGNFYPMPGAAFLQTKEKRWSLLGRQALGVASLEPGWMEVMLDRRLDQDDDRGLAEDVHDNKLTESRFRLLIEKTPSQSSTDSKKIDYHSVRAHHYSLKLHYPLISMSISLDESSAKSLPAEWKPLKTDLPCDVHLLAFRNFGEKTVYSDGNRNTVPKNQGALILQRLGIGCDAENVEGKCKPSDGKLLLTDYLVDSPKKASLTSLTSMDELHSVNGLQVQLEPFDLKTVRIEF</sequence>
<evidence type="ECO:0000256" key="2">
    <source>
        <dbReference type="ARBA" id="ARBA00009792"/>
    </source>
</evidence>
<evidence type="ECO:0000256" key="4">
    <source>
        <dbReference type="ARBA" id="ARBA00012544"/>
    </source>
</evidence>
<dbReference type="InterPro" id="IPR011330">
    <property type="entry name" value="Glyco_hydro/deAcase_b/a-brl"/>
</dbReference>
<evidence type="ECO:0000256" key="18">
    <source>
        <dbReference type="SAM" id="Phobius"/>
    </source>
</evidence>
<dbReference type="GO" id="GO:0000139">
    <property type="term" value="C:Golgi membrane"/>
    <property type="evidence" value="ECO:0007669"/>
    <property type="project" value="TreeGrafter"/>
</dbReference>
<dbReference type="InterPro" id="IPR028995">
    <property type="entry name" value="Glyco_hydro_57/38_cen_sf"/>
</dbReference>
<dbReference type="Gene3D" id="2.60.40.1180">
    <property type="entry name" value="Golgi alpha-mannosidase II"/>
    <property type="match status" value="1"/>
</dbReference>
<keyword evidence="6" id="KW-0808">Transferase</keyword>
<dbReference type="SUPFAM" id="SSF74650">
    <property type="entry name" value="Galactose mutarotase-like"/>
    <property type="match status" value="1"/>
</dbReference>
<dbReference type="CDD" id="cd03784">
    <property type="entry name" value="GT1_Gtf-like"/>
    <property type="match status" value="1"/>
</dbReference>
<dbReference type="EC" id="3.2.1.114" evidence="14"/>
<evidence type="ECO:0000256" key="15">
    <source>
        <dbReference type="ARBA" id="ARBA00083602"/>
    </source>
</evidence>
<organism evidence="20 21">
    <name type="scientific">Bursaphelenchus xylophilus</name>
    <name type="common">Pinewood nematode worm</name>
    <name type="synonym">Aphelenchoides xylophilus</name>
    <dbReference type="NCBI Taxonomy" id="6326"/>
    <lineage>
        <taxon>Eukaryota</taxon>
        <taxon>Metazoa</taxon>
        <taxon>Ecdysozoa</taxon>
        <taxon>Nematoda</taxon>
        <taxon>Chromadorea</taxon>
        <taxon>Rhabditida</taxon>
        <taxon>Tylenchina</taxon>
        <taxon>Tylenchomorpha</taxon>
        <taxon>Aphelenchoidea</taxon>
        <taxon>Aphelenchoididae</taxon>
        <taxon>Bursaphelenchus</taxon>
    </lineage>
</organism>
<keyword evidence="18" id="KW-1133">Transmembrane helix</keyword>
<dbReference type="GO" id="GO:0006013">
    <property type="term" value="P:mannose metabolic process"/>
    <property type="evidence" value="ECO:0007669"/>
    <property type="project" value="InterPro"/>
</dbReference>
<dbReference type="InterPro" id="IPR000602">
    <property type="entry name" value="Glyco_hydro_38_N"/>
</dbReference>
<evidence type="ECO:0000256" key="7">
    <source>
        <dbReference type="ARBA" id="ARBA00022723"/>
    </source>
</evidence>
<comment type="cofactor">
    <cofactor evidence="1">
        <name>Zn(2+)</name>
        <dbReference type="ChEBI" id="CHEBI:29105"/>
    </cofactor>
</comment>
<evidence type="ECO:0000259" key="19">
    <source>
        <dbReference type="SMART" id="SM00872"/>
    </source>
</evidence>
<accession>A0A7I8XML9</accession>
<dbReference type="PANTHER" id="PTHR11607:SF3">
    <property type="entry name" value="LYSOSOMAL ALPHA-MANNOSIDASE"/>
    <property type="match status" value="1"/>
</dbReference>
<dbReference type="Gene3D" id="3.40.50.2000">
    <property type="entry name" value="Glycogen Phosphorylase B"/>
    <property type="match status" value="1"/>
</dbReference>
<dbReference type="InterPro" id="IPR037094">
    <property type="entry name" value="Glyco_hydro_38_cen_sf"/>
</dbReference>
<evidence type="ECO:0000256" key="5">
    <source>
        <dbReference type="ARBA" id="ARBA00022676"/>
    </source>
</evidence>
<dbReference type="InterPro" id="IPR027291">
    <property type="entry name" value="Glyco_hydro_38_N_sf"/>
</dbReference>
<dbReference type="SUPFAM" id="SSF88713">
    <property type="entry name" value="Glycoside hydrolase/deacetylase"/>
    <property type="match status" value="1"/>
</dbReference>
<dbReference type="InterPro" id="IPR015341">
    <property type="entry name" value="Glyco_hydro_38_cen"/>
</dbReference>
<dbReference type="EC" id="2.4.1.17" evidence="4"/>
<dbReference type="InterPro" id="IPR011013">
    <property type="entry name" value="Gal_mutarotase_sf_dom"/>
</dbReference>
<comment type="caution">
    <text evidence="20">The sequence shown here is derived from an EMBL/GenBank/DDBJ whole genome shotgun (WGS) entry which is preliminary data.</text>
</comment>
<comment type="similarity">
    <text evidence="3">Belongs to the UDP-glycosyltransferase family.</text>
</comment>
<dbReference type="OrthoDB" id="10261055at2759"/>
<dbReference type="Gene3D" id="2.70.98.30">
    <property type="entry name" value="Golgi alpha-mannosidase II, domain 4"/>
    <property type="match status" value="1"/>
</dbReference>
<dbReference type="PANTHER" id="PTHR11607">
    <property type="entry name" value="ALPHA-MANNOSIDASE"/>
    <property type="match status" value="1"/>
</dbReference>
<dbReference type="FunFam" id="1.20.1270.50:FF:000001">
    <property type="entry name" value="Alpha-mannosidase"/>
    <property type="match status" value="1"/>
</dbReference>
<evidence type="ECO:0000256" key="10">
    <source>
        <dbReference type="ARBA" id="ARBA00023157"/>
    </source>
</evidence>
<dbReference type="GO" id="GO:0006491">
    <property type="term" value="P:N-glycan processing"/>
    <property type="evidence" value="ECO:0007669"/>
    <property type="project" value="TreeGrafter"/>
</dbReference>
<dbReference type="Pfam" id="PF09261">
    <property type="entry name" value="Alpha-mann_mid"/>
    <property type="match status" value="1"/>
</dbReference>
<dbReference type="Pfam" id="PF01074">
    <property type="entry name" value="Glyco_hydro_38N"/>
    <property type="match status" value="1"/>
</dbReference>
<dbReference type="InterPro" id="IPR002213">
    <property type="entry name" value="UDP_glucos_trans"/>
</dbReference>
<dbReference type="SUPFAM" id="SSF88688">
    <property type="entry name" value="Families 57/38 glycoside transferase middle domain"/>
    <property type="match status" value="1"/>
</dbReference>
<dbReference type="GO" id="GO:0004572">
    <property type="term" value="F:mannosyl-oligosaccharide 1,3-1,6-alpha-mannosidase activity"/>
    <property type="evidence" value="ECO:0007669"/>
    <property type="project" value="UniProtKB-EC"/>
</dbReference>
<dbReference type="Gene3D" id="1.20.1270.50">
    <property type="entry name" value="Glycoside hydrolase family 38, central domain"/>
    <property type="match status" value="1"/>
</dbReference>
<comment type="catalytic activity">
    <reaction evidence="16">
        <text>N(4)-{beta-D-GlcNAc-(1-&gt;2)-alpha-D-Man-(1-&gt;3)-[alpha-D-Man-(1-&gt;3)-[alpha-D-Man-(1-&gt;6)]-alpha-D-Man-(1-&gt;6)]-beta-D-Man-(1-&gt;4)-beta-D-GlcNAc-(1-&gt;4)-beta-D-GlcNAc}-L-asparaginyl-[protein] + 2 H2O = 2 alpha-D-mannopyranose + an N(4)-{beta-D-GlcNAc-(1-&gt;2)-alpha-D-Man-(1-&gt;3)-[alpha-D-Man-(1-&gt;6)]-beta-D-Man-(1-&gt;4)-beta-D-GlcNAc-(1-&gt;4)-beta-D-GlcNAc}-L-asparaginyl-[protein]</text>
        <dbReference type="Rhea" id="RHEA:56052"/>
        <dbReference type="Rhea" id="RHEA-COMP:14368"/>
        <dbReference type="Rhea" id="RHEA-COMP:14369"/>
        <dbReference type="ChEBI" id="CHEBI:15377"/>
        <dbReference type="ChEBI" id="CHEBI:28729"/>
        <dbReference type="ChEBI" id="CHEBI:60615"/>
        <dbReference type="ChEBI" id="CHEBI:60625"/>
        <dbReference type="EC" id="3.2.1.114"/>
    </reaction>
</comment>
<dbReference type="InterPro" id="IPR011682">
    <property type="entry name" value="Glyco_hydro_38_C"/>
</dbReference>
<gene>
    <name evidence="20" type="ORF">BXYJ_LOCUS12593</name>
</gene>
<evidence type="ECO:0000313" key="20">
    <source>
        <dbReference type="EMBL" id="CAD5232502.1"/>
    </source>
</evidence>
<evidence type="ECO:0000313" key="21">
    <source>
        <dbReference type="Proteomes" id="UP000659654"/>
    </source>
</evidence>
<dbReference type="SMART" id="SM00872">
    <property type="entry name" value="Alpha-mann_mid"/>
    <property type="match status" value="1"/>
</dbReference>
<dbReference type="GO" id="GO:0046872">
    <property type="term" value="F:metal ion binding"/>
    <property type="evidence" value="ECO:0007669"/>
    <property type="project" value="UniProtKB-KW"/>
</dbReference>
<feature type="transmembrane region" description="Helical" evidence="18">
    <location>
        <begin position="374"/>
        <end position="394"/>
    </location>
</feature>
<comment type="function">
    <text evidence="13">Catalyzes the first committed step in the biosynthesis of complex N-glycans. It controls conversion of high mannose to complex N-glycans; the final hydrolytic step in the N-glycan maturation pathway.</text>
</comment>
<evidence type="ECO:0000256" key="16">
    <source>
        <dbReference type="ARBA" id="ARBA00093232"/>
    </source>
</evidence>
<dbReference type="Proteomes" id="UP000582659">
    <property type="component" value="Unassembled WGS sequence"/>
</dbReference>
<dbReference type="Pfam" id="PF07748">
    <property type="entry name" value="Glyco_hydro_38C"/>
    <property type="match status" value="1"/>
</dbReference>
<keyword evidence="5" id="KW-0328">Glycosyltransferase</keyword>
<keyword evidence="18" id="KW-0472">Membrane</keyword>
<dbReference type="SUPFAM" id="SSF53756">
    <property type="entry name" value="UDP-Glycosyltransferase/glycogen phosphorylase"/>
    <property type="match status" value="1"/>
</dbReference>
<evidence type="ECO:0000256" key="17">
    <source>
        <dbReference type="SAM" id="Coils"/>
    </source>
</evidence>
<dbReference type="Pfam" id="PF00201">
    <property type="entry name" value="UDPGT"/>
    <property type="match status" value="1"/>
</dbReference>
<dbReference type="Proteomes" id="UP000659654">
    <property type="component" value="Unassembled WGS sequence"/>
</dbReference>
<evidence type="ECO:0000256" key="11">
    <source>
        <dbReference type="ARBA" id="ARBA00023295"/>
    </source>
</evidence>
<evidence type="ECO:0000256" key="9">
    <source>
        <dbReference type="ARBA" id="ARBA00022833"/>
    </source>
</evidence>
<reference evidence="20" key="1">
    <citation type="submission" date="2020-09" db="EMBL/GenBank/DDBJ databases">
        <authorList>
            <person name="Kikuchi T."/>
        </authorList>
    </citation>
    <scope>NUCLEOTIDE SEQUENCE</scope>
    <source>
        <strain evidence="20">Ka4C1</strain>
    </source>
</reference>
<dbReference type="FunFam" id="3.40.50.2000:FF:000021">
    <property type="entry name" value="UDP-glucuronosyltransferase"/>
    <property type="match status" value="1"/>
</dbReference>
<dbReference type="InterPro" id="IPR013780">
    <property type="entry name" value="Glyco_hydro_b"/>
</dbReference>
<keyword evidence="11" id="KW-0326">Glycosidase</keyword>
<keyword evidence="8" id="KW-0378">Hydrolase</keyword>
<keyword evidence="18" id="KW-0812">Transmembrane</keyword>
<evidence type="ECO:0000256" key="1">
    <source>
        <dbReference type="ARBA" id="ARBA00001947"/>
    </source>
</evidence>
<dbReference type="InterPro" id="IPR050843">
    <property type="entry name" value="Glycosyl_Hydrlase_38"/>
</dbReference>
<keyword evidence="7" id="KW-0479">Metal-binding</keyword>
<keyword evidence="9" id="KW-0862">Zinc</keyword>
<comment type="catalytic activity">
    <reaction evidence="12">
        <text>glucuronate acceptor + UDP-alpha-D-glucuronate = acceptor beta-D-glucuronoside + UDP + H(+)</text>
        <dbReference type="Rhea" id="RHEA:21032"/>
        <dbReference type="ChEBI" id="CHEBI:15378"/>
        <dbReference type="ChEBI" id="CHEBI:58052"/>
        <dbReference type="ChEBI" id="CHEBI:58223"/>
        <dbReference type="ChEBI" id="CHEBI:132367"/>
        <dbReference type="ChEBI" id="CHEBI:132368"/>
        <dbReference type="EC" id="2.4.1.17"/>
    </reaction>
</comment>
<dbReference type="SMR" id="A0A7I8XML9"/>
<feature type="domain" description="Glycoside hydrolase family 38 central" evidence="19">
    <location>
        <begin position="866"/>
        <end position="952"/>
    </location>
</feature>
<keyword evidence="17" id="KW-0175">Coiled coil</keyword>
<evidence type="ECO:0000256" key="8">
    <source>
        <dbReference type="ARBA" id="ARBA00022801"/>
    </source>
</evidence>
<evidence type="ECO:0000256" key="13">
    <source>
        <dbReference type="ARBA" id="ARBA00059516"/>
    </source>
</evidence>
<proteinExistence type="inferred from homology"/>
<comment type="similarity">
    <text evidence="2">Belongs to the glycosyl hydrolase 38 family.</text>
</comment>
<dbReference type="FunFam" id="3.20.110.10:FF:000003">
    <property type="entry name" value="Alpha-mannosidase"/>
    <property type="match status" value="1"/>
</dbReference>
<dbReference type="CDD" id="cd10809">
    <property type="entry name" value="GH38N_AMII_GMII_SfManIII_like"/>
    <property type="match status" value="1"/>
</dbReference>
<evidence type="ECO:0000256" key="14">
    <source>
        <dbReference type="ARBA" id="ARBA00066412"/>
    </source>
</evidence>
<dbReference type="GO" id="GO:0015020">
    <property type="term" value="F:glucuronosyltransferase activity"/>
    <property type="evidence" value="ECO:0007669"/>
    <property type="project" value="UniProtKB-EC"/>
</dbReference>
<evidence type="ECO:0000256" key="12">
    <source>
        <dbReference type="ARBA" id="ARBA00047475"/>
    </source>
</evidence>
<dbReference type="EMBL" id="CAJFCV020000005">
    <property type="protein sequence ID" value="CAG9125075.1"/>
    <property type="molecule type" value="Genomic_DNA"/>
</dbReference>